<organism evidence="1">
    <name type="scientific">Saccharolobus solfataricus</name>
    <name type="common">Sulfolobus solfataricus</name>
    <dbReference type="NCBI Taxonomy" id="2287"/>
    <lineage>
        <taxon>Archaea</taxon>
        <taxon>Thermoproteota</taxon>
        <taxon>Thermoprotei</taxon>
        <taxon>Sulfolobales</taxon>
        <taxon>Sulfolobaceae</taxon>
        <taxon>Saccharolobus</taxon>
    </lineage>
</organism>
<sequence length="101" mass="11482">MMTVYMLIERNKGTEINATNQPITSTLFLPKSSESFPAMKLNAPFTNPKDTKGNNRLNIIEMFICFSNTGIIILRVPRYNPVKKTNIVNKINCLFIISTKI</sequence>
<dbReference type="AlphaFoldDB" id="P95851"/>
<accession>P95851</accession>
<proteinExistence type="predicted"/>
<evidence type="ECO:0000313" key="1">
    <source>
        <dbReference type="EMBL" id="CAA69511.1"/>
    </source>
</evidence>
<name>P95851_SACSO</name>
<protein>
    <submittedName>
        <fullName evidence="1">Orf c06003 protein</fullName>
    </submittedName>
</protein>
<reference evidence="1" key="1">
    <citation type="journal article" date="1996" name="Mol. Microbiol.">
        <title>Organizational characteristics and information content of an archaeal genome: 156 kb of sequence from Sulfolobus solfataricus P2.</title>
        <authorList>
            <person name="Sensen C.W."/>
            <person name="Klenk H.P."/>
            <person name="Singh R.K."/>
            <person name="Allard G."/>
            <person name="Chan C.C."/>
            <person name="Liu Q.Y."/>
            <person name="Penny S.L."/>
            <person name="Young F."/>
            <person name="Schenk M.E."/>
            <person name="Gaasterland T."/>
            <person name="Doolittle W.F."/>
            <person name="Ragan M.A."/>
            <person name="Charlebois R.L."/>
        </authorList>
    </citation>
    <scope>NUCLEOTIDE SEQUENCE</scope>
    <source>
        <strain evidence="1">P2</strain>
    </source>
</reference>
<gene>
    <name evidence="1" type="primary">orf c06003</name>
</gene>
<dbReference type="EMBL" id="Y08256">
    <property type="protein sequence ID" value="CAA69511.1"/>
    <property type="molecule type" value="Genomic_DNA"/>
</dbReference>
<dbReference type="PIR" id="S74004">
    <property type="entry name" value="S74004"/>
</dbReference>